<feature type="chain" id="PRO_5033841464" evidence="3">
    <location>
        <begin position="21"/>
        <end position="888"/>
    </location>
</feature>
<feature type="compositionally biased region" description="Basic residues" evidence="1">
    <location>
        <begin position="838"/>
        <end position="847"/>
    </location>
</feature>
<name>A0A4Z2DAE4_SCHJA</name>
<reference evidence="4 5" key="1">
    <citation type="submission" date="2019-03" db="EMBL/GenBank/DDBJ databases">
        <title>An improved genome assembly of the fluke Schistosoma japonicum.</title>
        <authorList>
            <person name="Hu W."/>
            <person name="Luo F."/>
            <person name="Yin M."/>
            <person name="Mo X."/>
            <person name="Sun C."/>
            <person name="Wu Q."/>
            <person name="Zhu B."/>
            <person name="Xiang M."/>
            <person name="Wang J."/>
            <person name="Wang Y."/>
            <person name="Zhang T."/>
            <person name="Xu B."/>
            <person name="Zheng H."/>
            <person name="Feng Z."/>
        </authorList>
    </citation>
    <scope>NUCLEOTIDE SEQUENCE [LARGE SCALE GENOMIC DNA]</scope>
    <source>
        <strain evidence="4">HuSjv2</strain>
        <tissue evidence="4">Worms</tissue>
    </source>
</reference>
<feature type="signal peptide" evidence="3">
    <location>
        <begin position="1"/>
        <end position="20"/>
    </location>
</feature>
<protein>
    <submittedName>
        <fullName evidence="4">Uncharacterized protein</fullName>
    </submittedName>
</protein>
<feature type="compositionally biased region" description="Polar residues" evidence="1">
    <location>
        <begin position="71"/>
        <end position="82"/>
    </location>
</feature>
<feature type="transmembrane region" description="Helical" evidence="2">
    <location>
        <begin position="565"/>
        <end position="591"/>
    </location>
</feature>
<organism evidence="4 5">
    <name type="scientific">Schistosoma japonicum</name>
    <name type="common">Blood fluke</name>
    <dbReference type="NCBI Taxonomy" id="6182"/>
    <lineage>
        <taxon>Eukaryota</taxon>
        <taxon>Metazoa</taxon>
        <taxon>Spiralia</taxon>
        <taxon>Lophotrochozoa</taxon>
        <taxon>Platyhelminthes</taxon>
        <taxon>Trematoda</taxon>
        <taxon>Digenea</taxon>
        <taxon>Strigeidida</taxon>
        <taxon>Schistosomatoidea</taxon>
        <taxon>Schistosomatidae</taxon>
        <taxon>Schistosoma</taxon>
    </lineage>
</organism>
<evidence type="ECO:0000313" key="4">
    <source>
        <dbReference type="EMBL" id="TNN13481.1"/>
    </source>
</evidence>
<comment type="caution">
    <text evidence="4">The sequence shown here is derived from an EMBL/GenBank/DDBJ whole genome shotgun (WGS) entry which is preliminary data.</text>
</comment>
<feature type="compositionally biased region" description="Polar residues" evidence="1">
    <location>
        <begin position="735"/>
        <end position="755"/>
    </location>
</feature>
<feature type="region of interest" description="Disordered" evidence="1">
    <location>
        <begin position="60"/>
        <end position="82"/>
    </location>
</feature>
<proteinExistence type="predicted"/>
<feature type="region of interest" description="Disordered" evidence="1">
    <location>
        <begin position="733"/>
        <end position="758"/>
    </location>
</feature>
<evidence type="ECO:0000256" key="1">
    <source>
        <dbReference type="SAM" id="MobiDB-lite"/>
    </source>
</evidence>
<keyword evidence="2" id="KW-1133">Transmembrane helix</keyword>
<keyword evidence="5" id="KW-1185">Reference proteome</keyword>
<feature type="region of interest" description="Disordered" evidence="1">
    <location>
        <begin position="815"/>
        <end position="853"/>
    </location>
</feature>
<dbReference type="OrthoDB" id="6267099at2759"/>
<dbReference type="Proteomes" id="UP000311919">
    <property type="component" value="Unassembled WGS sequence"/>
</dbReference>
<sequence>MYINKCLVILIVNTFLTVNTDNGFNQIDSPTIIDTLTFPLIIDDLNEKIELEKPPIKKQTIPKNLYPTGPISATKNDANQSDNKSEYFDKQTFVNEFNFSIFQVDESLCPHVYCYAKRLSPSDELTFDCKEKSTEVNDEYTMIDCHFWRVPSPGSDSNQPQQSKQHGKGFDLRIVLKPSTVSAEEFSSKSGSVARLRISHIRSGILDWIIQTVRSNLKMALSPVHLTISFIYFKSLGRDDLGNLATKSRVTHLSLWNPFNWDEDSFIPLASQSSESSNNVSYLTESPPYFRLSLFCDYENQNPSFRRLWFPWKSWQLRLTHCPNFYICRQWHNKYPICDTRHLVDNAEISVKSFMPSYFISPKSLINESQLSRQESGMQILYNNQCRLELNQTNLVSDLKMDYLGQCLRSDAYKSAFDIYKNETALQQTSELPTTTAFTSTATTSTDTPTKNIITPNISLTTTTTSRPSVTTSVFTAVETTTVSVILNTTTYSPKLTSNAKSEIEAVSKMTTTINYLDIYPIKKSDTKSSNRVKTVLDHRSEFNKTTIIGTNQDTLNKKSASVEYLISGLILLGILNIVLIFCFIILVLWIRRRIKNSTKATLNKLTSLNKFYHDYTGIDISGNNDIYATNNCPLLISTISGTYLSGSHPKLNERHNSFPNNSLSRFQNFDNYLPVSNVKTTNNNTNQSQQFLLGRSTSYSSSMWNGSLRNNLNNTEKVSSSNKAYFHTSKRDLNYSSNDHSTESSQQITSTPYSNRKDCRQNFNLPLPYHYTGANYALQTSISPLVSSSSSTAVNIQEIIAQKERERKYLYGSRTRLSSGQPSPTPLREIKKSPMLNHRKNKKHLSSGRPPLATAIKKPHTLIFENNNEINRSEWKENFKTSLHEIQ</sequence>
<dbReference type="EMBL" id="SKCS01000189">
    <property type="protein sequence ID" value="TNN13481.1"/>
    <property type="molecule type" value="Genomic_DNA"/>
</dbReference>
<accession>A0A4Z2DAE4</accession>
<gene>
    <name evidence="4" type="ORF">EWB00_002857</name>
</gene>
<keyword evidence="3" id="KW-0732">Signal</keyword>
<evidence type="ECO:0000313" key="5">
    <source>
        <dbReference type="Proteomes" id="UP000311919"/>
    </source>
</evidence>
<evidence type="ECO:0000256" key="2">
    <source>
        <dbReference type="SAM" id="Phobius"/>
    </source>
</evidence>
<keyword evidence="2" id="KW-0812">Transmembrane</keyword>
<dbReference type="EMBL" id="SKCS01000189">
    <property type="protein sequence ID" value="TNN13482.1"/>
    <property type="molecule type" value="Genomic_DNA"/>
</dbReference>
<keyword evidence="2" id="KW-0472">Membrane</keyword>
<evidence type="ECO:0000256" key="3">
    <source>
        <dbReference type="SAM" id="SignalP"/>
    </source>
</evidence>
<dbReference type="AlphaFoldDB" id="A0A4Z2DAE4"/>